<dbReference type="PANTHER" id="PTHR37419:SF1">
    <property type="entry name" value="SERINE_THREONINE-PROTEIN KINASE TOXIN HIPA"/>
    <property type="match status" value="1"/>
</dbReference>
<dbReference type="KEGG" id="halt:IM660_11885"/>
<dbReference type="InterPro" id="IPR012893">
    <property type="entry name" value="HipA-like_C"/>
</dbReference>
<protein>
    <submittedName>
        <fullName evidence="6">HipA domain-containing protein</fullName>
    </submittedName>
</protein>
<evidence type="ECO:0000256" key="3">
    <source>
        <dbReference type="ARBA" id="ARBA00022777"/>
    </source>
</evidence>
<dbReference type="Proteomes" id="UP000593758">
    <property type="component" value="Chromosome"/>
</dbReference>
<feature type="domain" description="HipA-like C-terminal" evidence="4">
    <location>
        <begin position="155"/>
        <end position="404"/>
    </location>
</feature>
<dbReference type="Pfam" id="PF13657">
    <property type="entry name" value="Couple_hipA"/>
    <property type="match status" value="1"/>
</dbReference>
<dbReference type="GO" id="GO:0004674">
    <property type="term" value="F:protein serine/threonine kinase activity"/>
    <property type="evidence" value="ECO:0007669"/>
    <property type="project" value="TreeGrafter"/>
</dbReference>
<evidence type="ECO:0000256" key="1">
    <source>
        <dbReference type="ARBA" id="ARBA00010164"/>
    </source>
</evidence>
<evidence type="ECO:0000313" key="6">
    <source>
        <dbReference type="EMBL" id="QOR69396.1"/>
    </source>
</evidence>
<gene>
    <name evidence="6" type="ORF">IM660_11885</name>
</gene>
<evidence type="ECO:0000256" key="2">
    <source>
        <dbReference type="ARBA" id="ARBA00022679"/>
    </source>
</evidence>
<keyword evidence="7" id="KW-1185">Reference proteome</keyword>
<organism evidence="6 7">
    <name type="scientific">Ruania alkalisoli</name>
    <dbReference type="NCBI Taxonomy" id="2779775"/>
    <lineage>
        <taxon>Bacteria</taxon>
        <taxon>Bacillati</taxon>
        <taxon>Actinomycetota</taxon>
        <taxon>Actinomycetes</taxon>
        <taxon>Micrococcales</taxon>
        <taxon>Ruaniaceae</taxon>
        <taxon>Ruania</taxon>
    </lineage>
</organism>
<dbReference type="AlphaFoldDB" id="A0A7M1SP94"/>
<feature type="domain" description="HipA N-terminal subdomain 1" evidence="5">
    <location>
        <begin position="6"/>
        <end position="105"/>
    </location>
</feature>
<evidence type="ECO:0000259" key="4">
    <source>
        <dbReference type="Pfam" id="PF07804"/>
    </source>
</evidence>
<evidence type="ECO:0000259" key="5">
    <source>
        <dbReference type="Pfam" id="PF13657"/>
    </source>
</evidence>
<dbReference type="Pfam" id="PF07804">
    <property type="entry name" value="HipA_C"/>
    <property type="match status" value="1"/>
</dbReference>
<keyword evidence="2" id="KW-0808">Transferase</keyword>
<dbReference type="GO" id="GO:0005829">
    <property type="term" value="C:cytosol"/>
    <property type="evidence" value="ECO:0007669"/>
    <property type="project" value="TreeGrafter"/>
</dbReference>
<dbReference type="InterPro" id="IPR052028">
    <property type="entry name" value="HipA_Ser/Thr_kinase"/>
</dbReference>
<name>A0A7M1SP94_9MICO</name>
<keyword evidence="3" id="KW-0418">Kinase</keyword>
<dbReference type="PANTHER" id="PTHR37419">
    <property type="entry name" value="SERINE/THREONINE-PROTEIN KINASE TOXIN HIPA"/>
    <property type="match status" value="1"/>
</dbReference>
<dbReference type="EMBL" id="CP063169">
    <property type="protein sequence ID" value="QOR69396.1"/>
    <property type="molecule type" value="Genomic_DNA"/>
</dbReference>
<accession>A0A7M1SP94</accession>
<dbReference type="NCBIfam" id="TIGR03071">
    <property type="entry name" value="couple_hipA"/>
    <property type="match status" value="1"/>
</dbReference>
<dbReference type="InterPro" id="IPR017508">
    <property type="entry name" value="HipA_N1"/>
</dbReference>
<dbReference type="RefSeq" id="WP_193495753.1">
    <property type="nucleotide sequence ID" value="NZ_CP063169.1"/>
</dbReference>
<reference evidence="6 7" key="1">
    <citation type="submission" date="2020-10" db="EMBL/GenBank/DDBJ databases">
        <title>Haloactinobacterium sp. RN3S43, a bacterium isolated from saline soil.</title>
        <authorList>
            <person name="Sun J.-Q."/>
        </authorList>
    </citation>
    <scope>NUCLEOTIDE SEQUENCE [LARGE SCALE GENOMIC DNA]</scope>
    <source>
        <strain evidence="6 7">RN3S43</strain>
    </source>
</reference>
<sequence length="458" mass="49448">MADRHLDVHMDGTRAGSLTLTGAGNITFTYDEDYRGSPGATPLSLSMPTVTGRHRQRAALPFIQGLLPDNEQALASLATTYQVSARSPFAILEHIGGDVAGALQFLPPGQESSDATANRSLLTSVSDEELARDLATVIDAYRTGRPLRGRERLRLSLAGAQPKLALVAMPDGTWARPGPGAPTTHILKPEYTTPRTVADERFPDLSTLEMFSLAVARHAGLRTPDARMWTSPDGQLRSLVVQRYDRHLGTDGLVHRDHQEDLCQALSVPPEKKYQHRDGGPGVGAIGELLRLRLSPTDRIATARDFLALLTLNIALVNTDAHAKNYSLLLDGASVHLAPTYDVLSITPYEHPEDAAFTEPLSFPMRIGDSYLIREMHPAVIAREGERLGLEAEESHEVVAGVLAALPGALEQAREAVAGIPGGIRIADTTIRNLRAISPLHDRPGRTIDLRSPPPAAS</sequence>
<evidence type="ECO:0000313" key="7">
    <source>
        <dbReference type="Proteomes" id="UP000593758"/>
    </source>
</evidence>
<proteinExistence type="inferred from homology"/>
<comment type="similarity">
    <text evidence="1">Belongs to the HipA Ser/Thr kinase family.</text>
</comment>